<comment type="caution">
    <text evidence="1">The sequence shown here is derived from an EMBL/GenBank/DDBJ whole genome shotgun (WGS) entry which is preliminary data.</text>
</comment>
<feature type="non-terminal residue" evidence="1">
    <location>
        <position position="1"/>
    </location>
</feature>
<dbReference type="Proteomes" id="UP001165279">
    <property type="component" value="Unassembled WGS sequence"/>
</dbReference>
<dbReference type="RefSeq" id="WP_369426353.1">
    <property type="nucleotide sequence ID" value="NZ_JAKOEM010000068.1"/>
</dbReference>
<evidence type="ECO:0000313" key="2">
    <source>
        <dbReference type="Proteomes" id="UP001165279"/>
    </source>
</evidence>
<evidence type="ECO:0000313" key="1">
    <source>
        <dbReference type="EMBL" id="MCG6560857.1"/>
    </source>
</evidence>
<accession>A0ABS9P2Y4</accession>
<gene>
    <name evidence="1" type="ORF">MB818_21885</name>
</gene>
<organism evidence="1 2">
    <name type="scientific">Ruegeria alba</name>
    <dbReference type="NCBI Taxonomy" id="2916756"/>
    <lineage>
        <taxon>Bacteria</taxon>
        <taxon>Pseudomonadati</taxon>
        <taxon>Pseudomonadota</taxon>
        <taxon>Alphaproteobacteria</taxon>
        <taxon>Rhodobacterales</taxon>
        <taxon>Roseobacteraceae</taxon>
        <taxon>Ruegeria</taxon>
    </lineage>
</organism>
<dbReference type="EMBL" id="JAKOEM010000068">
    <property type="protein sequence ID" value="MCG6560857.1"/>
    <property type="molecule type" value="Genomic_DNA"/>
</dbReference>
<protein>
    <submittedName>
        <fullName evidence="1">Phage tail tape measure protein</fullName>
    </submittedName>
</protein>
<reference evidence="1" key="1">
    <citation type="submission" date="2022-02" db="EMBL/GenBank/DDBJ databases">
        <title>The genome sequence of Ruegeria sp. 1NDH52C.</title>
        <authorList>
            <person name="Du J."/>
        </authorList>
    </citation>
    <scope>NUCLEOTIDE SEQUENCE</scope>
    <source>
        <strain evidence="1">1NDH52C</strain>
    </source>
</reference>
<sequence>LAEDITGPLKEALKSGELSWRSFAQAVSGIARNLANRLIDSAFKPIEDALFRAFSGGGASGGGGGLFGWITKAIGGLFGGGFAKGGVFAQSGRVAAFAQGGIVDRPTVFPFARGIGLMGEAGPEAILPLRRGPGGRLGVEAGTLQPAPQITPRIINVLDPGLVGDYLATPAGERAILNVIRRNRGAFDG</sequence>
<name>A0ABS9P2Y4_9RHOB</name>
<proteinExistence type="predicted"/>
<keyword evidence="2" id="KW-1185">Reference proteome</keyword>